<dbReference type="EMBL" id="CM046104">
    <property type="protein sequence ID" value="KAI8424499.1"/>
    <property type="molecule type" value="Genomic_DNA"/>
</dbReference>
<evidence type="ECO:0000313" key="2">
    <source>
        <dbReference type="Proteomes" id="UP001064048"/>
    </source>
</evidence>
<sequence length="405" mass="46188">MPLNMCSCRAIVAYLVTATIGHLGLNLDTIWADLPVVVTTIIAAAIVLFAAITAATAVPVAASQGISLSSKGASHLEKRKWITNDKLPIVAMIVDLLCFFDKQMEDPKEYVKINEMTRRDAKEVLEKIPIKWKKVDARVLDIGCGDGGVTSNILKKYMPENFKKLVGCDKNIECVKYAQEHYGNEKVHFMALDVEEKIPDELKETFDHIFSSYAFNWIRKQEIAFTNVYDMLTEGGNCQLLFVGHSNAFQVFDDLSRTPKWRSHLENVHTKFTSPYFHSQDPAGEIQTMMKRIGFKDIDTINKMSRRDAEEYLAKIYMKWKTQDARVLDIGCGGGGLTTSVLKKFIPKNFKRLVGCDRSQNSVDFALQHYRSDKIRFFKFDIQDILPDELKENFDHILSFYDSIH</sequence>
<accession>A0ACC0JK81</accession>
<keyword evidence="2" id="KW-1185">Reference proteome</keyword>
<evidence type="ECO:0000313" key="1">
    <source>
        <dbReference type="EMBL" id="KAI8424499.1"/>
    </source>
</evidence>
<dbReference type="Proteomes" id="UP001064048">
    <property type="component" value="Chromosome 4"/>
</dbReference>
<proteinExistence type="predicted"/>
<gene>
    <name evidence="1" type="ORF">MSG28_002964</name>
</gene>
<comment type="caution">
    <text evidence="1">The sequence shown here is derived from an EMBL/GenBank/DDBJ whole genome shotgun (WGS) entry which is preliminary data.</text>
</comment>
<protein>
    <submittedName>
        <fullName evidence="1">Uncharacterized protein</fullName>
    </submittedName>
</protein>
<name>A0ACC0JK81_CHOFU</name>
<organism evidence="1 2">
    <name type="scientific">Choristoneura fumiferana</name>
    <name type="common">Spruce budworm moth</name>
    <name type="synonym">Archips fumiferana</name>
    <dbReference type="NCBI Taxonomy" id="7141"/>
    <lineage>
        <taxon>Eukaryota</taxon>
        <taxon>Metazoa</taxon>
        <taxon>Ecdysozoa</taxon>
        <taxon>Arthropoda</taxon>
        <taxon>Hexapoda</taxon>
        <taxon>Insecta</taxon>
        <taxon>Pterygota</taxon>
        <taxon>Neoptera</taxon>
        <taxon>Endopterygota</taxon>
        <taxon>Lepidoptera</taxon>
        <taxon>Glossata</taxon>
        <taxon>Ditrysia</taxon>
        <taxon>Tortricoidea</taxon>
        <taxon>Tortricidae</taxon>
        <taxon>Tortricinae</taxon>
        <taxon>Choristoneura</taxon>
    </lineage>
</organism>
<reference evidence="1 2" key="1">
    <citation type="journal article" date="2022" name="Genome Biol. Evol.">
        <title>The Spruce Budworm Genome: Reconstructing the Evolutionary History of Antifreeze Proteins.</title>
        <authorList>
            <person name="Beliveau C."/>
            <person name="Gagne P."/>
            <person name="Picq S."/>
            <person name="Vernygora O."/>
            <person name="Keeling C.I."/>
            <person name="Pinkney K."/>
            <person name="Doucet D."/>
            <person name="Wen F."/>
            <person name="Johnston J.S."/>
            <person name="Maaroufi H."/>
            <person name="Boyle B."/>
            <person name="Laroche J."/>
            <person name="Dewar K."/>
            <person name="Juretic N."/>
            <person name="Blackburn G."/>
            <person name="Nisole A."/>
            <person name="Brunet B."/>
            <person name="Brandao M."/>
            <person name="Lumley L."/>
            <person name="Duan J."/>
            <person name="Quan G."/>
            <person name="Lucarotti C.J."/>
            <person name="Roe A.D."/>
            <person name="Sperling F.A.H."/>
            <person name="Levesque R.C."/>
            <person name="Cusson M."/>
        </authorList>
    </citation>
    <scope>NUCLEOTIDE SEQUENCE [LARGE SCALE GENOMIC DNA]</scope>
    <source>
        <strain evidence="1">Glfc:IPQL:Cfum</strain>
    </source>
</reference>